<dbReference type="EMBL" id="AEYP01014181">
    <property type="status" value="NOT_ANNOTATED_CDS"/>
    <property type="molecule type" value="Genomic_DNA"/>
</dbReference>
<evidence type="ECO:0000313" key="2">
    <source>
        <dbReference type="Ensembl" id="ENSMPUP00000001913.1"/>
    </source>
</evidence>
<name>M3XS63_MUSPF</name>
<sequence length="97" mass="10342">MCFKCGIPGEPDGMNAPAETAQSTDIAVDPKRPWAPCQSTSVLAAGNTGSFRGGSGHRLFRSLQYTKAFALPCRTCSHQHPEDGPQPCSTDRCFVPS</sequence>
<dbReference type="InParanoid" id="M3XS63"/>
<dbReference type="EMBL" id="AEYP01014179">
    <property type="status" value="NOT_ANNOTATED_CDS"/>
    <property type="molecule type" value="Genomic_DNA"/>
</dbReference>
<feature type="region of interest" description="Disordered" evidence="1">
    <location>
        <begin position="78"/>
        <end position="97"/>
    </location>
</feature>
<organism evidence="2">
    <name type="scientific">Mustela putorius furo</name>
    <name type="common">European domestic ferret</name>
    <name type="synonym">Mustela furo</name>
    <dbReference type="NCBI Taxonomy" id="9669"/>
    <lineage>
        <taxon>Eukaryota</taxon>
        <taxon>Metazoa</taxon>
        <taxon>Chordata</taxon>
        <taxon>Craniata</taxon>
        <taxon>Vertebrata</taxon>
        <taxon>Euteleostomi</taxon>
        <taxon>Mammalia</taxon>
        <taxon>Eutheria</taxon>
        <taxon>Laurasiatheria</taxon>
        <taxon>Carnivora</taxon>
        <taxon>Caniformia</taxon>
        <taxon>Musteloidea</taxon>
        <taxon>Mustelidae</taxon>
        <taxon>Mustelinae</taxon>
        <taxon>Mustela</taxon>
    </lineage>
</organism>
<dbReference type="Ensembl" id="ENSMPUT00000001951.1">
    <property type="protein sequence ID" value="ENSMPUP00000001913.1"/>
    <property type="gene ID" value="ENSMPUG00000001929.1"/>
</dbReference>
<dbReference type="EMBL" id="AEYP01014180">
    <property type="status" value="NOT_ANNOTATED_CDS"/>
    <property type="molecule type" value="Genomic_DNA"/>
</dbReference>
<proteinExistence type="predicted"/>
<reference evidence="2" key="1">
    <citation type="submission" date="2024-06" db="UniProtKB">
        <authorList>
            <consortium name="Ensembl"/>
        </authorList>
    </citation>
    <scope>IDENTIFICATION</scope>
</reference>
<dbReference type="AlphaFoldDB" id="M3XS63"/>
<protein>
    <submittedName>
        <fullName evidence="2">Uncharacterized protein</fullName>
    </submittedName>
</protein>
<evidence type="ECO:0000256" key="1">
    <source>
        <dbReference type="SAM" id="MobiDB-lite"/>
    </source>
</evidence>
<accession>M3XS63</accession>
<dbReference type="HOGENOM" id="CLU_2346105_0_0_1"/>